<dbReference type="GO" id="GO:0030414">
    <property type="term" value="F:peptidase inhibitor activity"/>
    <property type="evidence" value="ECO:0007669"/>
    <property type="project" value="UniProtKB-KW"/>
</dbReference>
<gene>
    <name evidence="6" type="primary">AVEN_39017_1</name>
    <name evidence="6" type="ORF">CDAR_393211</name>
</gene>
<dbReference type="PANTHER" id="PTHR23259:SF70">
    <property type="entry name" value="ACCESSORY GLAND PROTEIN ACP62F-RELATED"/>
    <property type="match status" value="1"/>
</dbReference>
<evidence type="ECO:0000256" key="2">
    <source>
        <dbReference type="ARBA" id="ARBA00023157"/>
    </source>
</evidence>
<keyword evidence="2" id="KW-1015">Disulfide bond</keyword>
<feature type="region of interest" description="Disordered" evidence="3">
    <location>
        <begin position="352"/>
        <end position="373"/>
    </location>
</feature>
<comment type="caution">
    <text evidence="6">The sequence shown here is derived from an EMBL/GenBank/DDBJ whole genome shotgun (WGS) entry which is preliminary data.</text>
</comment>
<feature type="chain" id="PRO_5044011267" description="TIL domain-containing protein" evidence="4">
    <location>
        <begin position="26"/>
        <end position="483"/>
    </location>
</feature>
<keyword evidence="4" id="KW-0732">Signal</keyword>
<feature type="compositionally biased region" description="Polar residues" evidence="3">
    <location>
        <begin position="15"/>
        <end position="29"/>
    </location>
</feature>
<feature type="domain" description="TIL" evidence="5">
    <location>
        <begin position="231"/>
        <end position="287"/>
    </location>
</feature>
<name>A0AAV4V0M3_9ARAC</name>
<evidence type="ECO:0000256" key="1">
    <source>
        <dbReference type="ARBA" id="ARBA00022690"/>
    </source>
</evidence>
<dbReference type="Pfam" id="PF01826">
    <property type="entry name" value="TIL"/>
    <property type="match status" value="4"/>
</dbReference>
<sequence length="483" mass="54534">MATVNSLMYLLLSTGLNTTPSPSETTEVNRLSERSEFSTEQPVSDESVKSFDRWGGRSSRVPYRYTEEDYKFLGPTTKSPFNSLSREPSCPENEEFSRCKAHCQLTCYTYDKPNKCFNVCIFGCVCKPGLVRGPDEKCIKVEECPSTHSLPDIQGGSSLFNLPKVCGKNETFSMCSSQCDKHCHNFDDDSKVCPSLVRMCKPGCTCEEGFVRGPKRECVRPFDCPNQRNFCPEGEVFSPSHAHCEADCVRGEDTKKDCDKSLAVPGCTCKEGLVRAPDGRCIHNRKCPPTKICPPNEKFVNCSALCQKSCTNLEVPRDCQKPCVGGCVCEDGFVRGKHGRCIRPKWCPPEEDNEDSEATIIPPPYTDYPYRPESITETPTVLRREDSEAIIIYPPYTDNPYHPESLTENPTDFWNEDPEATIIPPAYTDYPYRPESITETPTVLRREDSEAIIIYPPYTDNPYHPESLTENPTDFWNEDPDFE</sequence>
<proteinExistence type="predicted"/>
<evidence type="ECO:0000256" key="3">
    <source>
        <dbReference type="SAM" id="MobiDB-lite"/>
    </source>
</evidence>
<keyword evidence="7" id="KW-1185">Reference proteome</keyword>
<dbReference type="InterPro" id="IPR002919">
    <property type="entry name" value="TIL_dom"/>
</dbReference>
<dbReference type="SUPFAM" id="SSF57567">
    <property type="entry name" value="Serine protease inhibitors"/>
    <property type="match status" value="4"/>
</dbReference>
<dbReference type="InterPro" id="IPR051368">
    <property type="entry name" value="SerProtInhib-TIL_Domain"/>
</dbReference>
<feature type="region of interest" description="Disordered" evidence="3">
    <location>
        <begin position="456"/>
        <end position="483"/>
    </location>
</feature>
<dbReference type="InterPro" id="IPR036084">
    <property type="entry name" value="Ser_inhib-like_sf"/>
</dbReference>
<dbReference type="CDD" id="cd19941">
    <property type="entry name" value="TIL"/>
    <property type="match status" value="4"/>
</dbReference>
<evidence type="ECO:0000259" key="5">
    <source>
        <dbReference type="Pfam" id="PF01826"/>
    </source>
</evidence>
<feature type="compositionally biased region" description="Basic and acidic residues" evidence="3">
    <location>
        <begin position="46"/>
        <end position="55"/>
    </location>
</feature>
<dbReference type="AlphaFoldDB" id="A0AAV4V0M3"/>
<feature type="domain" description="TIL" evidence="5">
    <location>
        <begin position="166"/>
        <end position="224"/>
    </location>
</feature>
<evidence type="ECO:0000313" key="6">
    <source>
        <dbReference type="EMBL" id="GIY63511.1"/>
    </source>
</evidence>
<feature type="region of interest" description="Disordered" evidence="3">
    <location>
        <begin position="15"/>
        <end position="57"/>
    </location>
</feature>
<evidence type="ECO:0000256" key="4">
    <source>
        <dbReference type="SAM" id="SignalP"/>
    </source>
</evidence>
<reference evidence="6 7" key="1">
    <citation type="submission" date="2021-06" db="EMBL/GenBank/DDBJ databases">
        <title>Caerostris darwini draft genome.</title>
        <authorList>
            <person name="Kono N."/>
            <person name="Arakawa K."/>
        </authorList>
    </citation>
    <scope>NUCLEOTIDE SEQUENCE [LARGE SCALE GENOMIC DNA]</scope>
</reference>
<evidence type="ECO:0000313" key="7">
    <source>
        <dbReference type="Proteomes" id="UP001054837"/>
    </source>
</evidence>
<feature type="signal peptide" evidence="4">
    <location>
        <begin position="1"/>
        <end position="25"/>
    </location>
</feature>
<organism evidence="6 7">
    <name type="scientific">Caerostris darwini</name>
    <dbReference type="NCBI Taxonomy" id="1538125"/>
    <lineage>
        <taxon>Eukaryota</taxon>
        <taxon>Metazoa</taxon>
        <taxon>Ecdysozoa</taxon>
        <taxon>Arthropoda</taxon>
        <taxon>Chelicerata</taxon>
        <taxon>Arachnida</taxon>
        <taxon>Araneae</taxon>
        <taxon>Araneomorphae</taxon>
        <taxon>Entelegynae</taxon>
        <taxon>Araneoidea</taxon>
        <taxon>Araneidae</taxon>
        <taxon>Caerostris</taxon>
    </lineage>
</organism>
<feature type="domain" description="TIL" evidence="5">
    <location>
        <begin position="293"/>
        <end position="347"/>
    </location>
</feature>
<dbReference type="Proteomes" id="UP001054837">
    <property type="component" value="Unassembled WGS sequence"/>
</dbReference>
<dbReference type="Gene3D" id="2.10.25.10">
    <property type="entry name" value="Laminin"/>
    <property type="match status" value="4"/>
</dbReference>
<protein>
    <recommendedName>
        <fullName evidence="5">TIL domain-containing protein</fullName>
    </recommendedName>
</protein>
<feature type="domain" description="TIL" evidence="5">
    <location>
        <begin position="90"/>
        <end position="144"/>
    </location>
</feature>
<dbReference type="EMBL" id="BPLQ01012192">
    <property type="protein sequence ID" value="GIY63511.1"/>
    <property type="molecule type" value="Genomic_DNA"/>
</dbReference>
<accession>A0AAV4V0M3</accession>
<dbReference type="PANTHER" id="PTHR23259">
    <property type="entry name" value="RIDDLE"/>
    <property type="match status" value="1"/>
</dbReference>
<keyword evidence="1" id="KW-0646">Protease inhibitor</keyword>